<keyword evidence="3" id="KW-1185">Reference proteome</keyword>
<reference evidence="2" key="1">
    <citation type="journal article" date="2022" name="Plant J.">
        <title>Strategies of tolerance reflected in two North American maple genomes.</title>
        <authorList>
            <person name="McEvoy S.L."/>
            <person name="Sezen U.U."/>
            <person name="Trouern-Trend A."/>
            <person name="McMahon S.M."/>
            <person name="Schaberg P.G."/>
            <person name="Yang J."/>
            <person name="Wegrzyn J.L."/>
            <person name="Swenson N.G."/>
        </authorList>
    </citation>
    <scope>NUCLEOTIDE SEQUENCE</scope>
    <source>
        <strain evidence="2">NS2018</strain>
    </source>
</reference>
<evidence type="ECO:0000313" key="2">
    <source>
        <dbReference type="EMBL" id="KAK0570566.1"/>
    </source>
</evidence>
<sequence length="86" mass="9676">MESEHHRDWSGTPTVCLQFEISISLSRNGERATVDVVAAVDARSGTVYGGFLIAAHVFALVYWIYRLATEKQQSQSQSQPQRRKAH</sequence>
<organism evidence="2 3">
    <name type="scientific">Acer saccharum</name>
    <name type="common">Sugar maple</name>
    <dbReference type="NCBI Taxonomy" id="4024"/>
    <lineage>
        <taxon>Eukaryota</taxon>
        <taxon>Viridiplantae</taxon>
        <taxon>Streptophyta</taxon>
        <taxon>Embryophyta</taxon>
        <taxon>Tracheophyta</taxon>
        <taxon>Spermatophyta</taxon>
        <taxon>Magnoliopsida</taxon>
        <taxon>eudicotyledons</taxon>
        <taxon>Gunneridae</taxon>
        <taxon>Pentapetalae</taxon>
        <taxon>rosids</taxon>
        <taxon>malvids</taxon>
        <taxon>Sapindales</taxon>
        <taxon>Sapindaceae</taxon>
        <taxon>Hippocastanoideae</taxon>
        <taxon>Acereae</taxon>
        <taxon>Acer</taxon>
    </lineage>
</organism>
<dbReference type="EMBL" id="JAUESC010000388">
    <property type="protein sequence ID" value="KAK0570566.1"/>
    <property type="molecule type" value="Genomic_DNA"/>
</dbReference>
<keyword evidence="1" id="KW-1133">Transmembrane helix</keyword>
<dbReference type="PANTHER" id="PTHR35755">
    <property type="entry name" value="PROTEIN, PUTATIVE-RELATED"/>
    <property type="match status" value="1"/>
</dbReference>
<accession>A0AA39V674</accession>
<dbReference type="Proteomes" id="UP001168877">
    <property type="component" value="Unassembled WGS sequence"/>
</dbReference>
<dbReference type="AlphaFoldDB" id="A0AA39V674"/>
<evidence type="ECO:0000256" key="1">
    <source>
        <dbReference type="SAM" id="Phobius"/>
    </source>
</evidence>
<feature type="transmembrane region" description="Helical" evidence="1">
    <location>
        <begin position="47"/>
        <end position="65"/>
    </location>
</feature>
<comment type="caution">
    <text evidence="2">The sequence shown here is derived from an EMBL/GenBank/DDBJ whole genome shotgun (WGS) entry which is preliminary data.</text>
</comment>
<gene>
    <name evidence="2" type="ORF">LWI29_003265</name>
</gene>
<keyword evidence="1" id="KW-0812">Transmembrane</keyword>
<protein>
    <submittedName>
        <fullName evidence="2">Uncharacterized protein</fullName>
    </submittedName>
</protein>
<proteinExistence type="predicted"/>
<keyword evidence="1" id="KW-0472">Membrane</keyword>
<name>A0AA39V674_ACESA</name>
<dbReference type="PANTHER" id="PTHR35755:SF3">
    <property type="entry name" value="EXPRESSED PROTEIN"/>
    <property type="match status" value="1"/>
</dbReference>
<reference evidence="2" key="2">
    <citation type="submission" date="2023-06" db="EMBL/GenBank/DDBJ databases">
        <authorList>
            <person name="Swenson N.G."/>
            <person name="Wegrzyn J.L."/>
            <person name="Mcevoy S.L."/>
        </authorList>
    </citation>
    <scope>NUCLEOTIDE SEQUENCE</scope>
    <source>
        <strain evidence="2">NS2018</strain>
        <tissue evidence="2">Leaf</tissue>
    </source>
</reference>
<evidence type="ECO:0000313" key="3">
    <source>
        <dbReference type="Proteomes" id="UP001168877"/>
    </source>
</evidence>